<proteinExistence type="predicted"/>
<evidence type="ECO:0008006" key="13">
    <source>
        <dbReference type="Google" id="ProtNLM"/>
    </source>
</evidence>
<protein>
    <recommendedName>
        <fullName evidence="13">ABC transporter ATP-binding protein</fullName>
    </recommendedName>
</protein>
<dbReference type="EMBL" id="UOFX01000089">
    <property type="protein sequence ID" value="VAX11711.1"/>
    <property type="molecule type" value="Genomic_DNA"/>
</dbReference>
<feature type="domain" description="ABC transporter" evidence="10">
    <location>
        <begin position="343"/>
        <end position="561"/>
    </location>
</feature>
<feature type="transmembrane region" description="Helical" evidence="9">
    <location>
        <begin position="167"/>
        <end position="186"/>
    </location>
</feature>
<dbReference type="InterPro" id="IPR039421">
    <property type="entry name" value="Type_1_exporter"/>
</dbReference>
<keyword evidence="6" id="KW-0067">ATP-binding</keyword>
<evidence type="ECO:0000256" key="9">
    <source>
        <dbReference type="SAM" id="Phobius"/>
    </source>
</evidence>
<feature type="domain" description="ABC transmembrane type-1" evidence="11">
    <location>
        <begin position="26"/>
        <end position="310"/>
    </location>
</feature>
<evidence type="ECO:0000259" key="11">
    <source>
        <dbReference type="PROSITE" id="PS50929"/>
    </source>
</evidence>
<dbReference type="InterPro" id="IPR011527">
    <property type="entry name" value="ABC1_TM_dom"/>
</dbReference>
<accession>A0A3B1BBL0</accession>
<evidence type="ECO:0000256" key="4">
    <source>
        <dbReference type="ARBA" id="ARBA00022692"/>
    </source>
</evidence>
<dbReference type="SUPFAM" id="SSF90123">
    <property type="entry name" value="ABC transporter transmembrane region"/>
    <property type="match status" value="1"/>
</dbReference>
<keyword evidence="2" id="KW-0813">Transport</keyword>
<dbReference type="InterPro" id="IPR003593">
    <property type="entry name" value="AAA+_ATPase"/>
</dbReference>
<keyword evidence="5" id="KW-0547">Nucleotide-binding</keyword>
<evidence type="ECO:0000259" key="10">
    <source>
        <dbReference type="PROSITE" id="PS50893"/>
    </source>
</evidence>
<dbReference type="Pfam" id="PF00664">
    <property type="entry name" value="ABC_membrane"/>
    <property type="match status" value="1"/>
</dbReference>
<dbReference type="PROSITE" id="PS50929">
    <property type="entry name" value="ABC_TM1F"/>
    <property type="match status" value="1"/>
</dbReference>
<dbReference type="GO" id="GO:0005524">
    <property type="term" value="F:ATP binding"/>
    <property type="evidence" value="ECO:0007669"/>
    <property type="project" value="UniProtKB-KW"/>
</dbReference>
<evidence type="ECO:0000313" key="12">
    <source>
        <dbReference type="EMBL" id="VAX11711.1"/>
    </source>
</evidence>
<dbReference type="FunFam" id="3.40.50.300:FF:000299">
    <property type="entry name" value="ABC transporter ATP-binding protein/permease"/>
    <property type="match status" value="1"/>
</dbReference>
<evidence type="ECO:0000256" key="2">
    <source>
        <dbReference type="ARBA" id="ARBA00022448"/>
    </source>
</evidence>
<dbReference type="InterPro" id="IPR027417">
    <property type="entry name" value="P-loop_NTPase"/>
</dbReference>
<dbReference type="InterPro" id="IPR036640">
    <property type="entry name" value="ABC1_TM_sf"/>
</dbReference>
<comment type="subcellular location">
    <subcellularLocation>
        <location evidence="1">Cell membrane</location>
        <topology evidence="1">Multi-pass membrane protein</topology>
    </subcellularLocation>
</comment>
<keyword evidence="3" id="KW-1003">Cell membrane</keyword>
<keyword evidence="4 9" id="KW-0812">Transmembrane</keyword>
<dbReference type="InterPro" id="IPR017871">
    <property type="entry name" value="ABC_transporter-like_CS"/>
</dbReference>
<evidence type="ECO:0000256" key="8">
    <source>
        <dbReference type="ARBA" id="ARBA00023136"/>
    </source>
</evidence>
<dbReference type="GO" id="GO:0016887">
    <property type="term" value="F:ATP hydrolysis activity"/>
    <property type="evidence" value="ECO:0007669"/>
    <property type="project" value="InterPro"/>
</dbReference>
<evidence type="ECO:0000256" key="1">
    <source>
        <dbReference type="ARBA" id="ARBA00004651"/>
    </source>
</evidence>
<evidence type="ECO:0000256" key="6">
    <source>
        <dbReference type="ARBA" id="ARBA00022840"/>
    </source>
</evidence>
<dbReference type="PANTHER" id="PTHR43394:SF1">
    <property type="entry name" value="ATP-BINDING CASSETTE SUB-FAMILY B MEMBER 10, MITOCHONDRIAL"/>
    <property type="match status" value="1"/>
</dbReference>
<reference evidence="12" key="1">
    <citation type="submission" date="2018-06" db="EMBL/GenBank/DDBJ databases">
        <authorList>
            <person name="Zhirakovskaya E."/>
        </authorList>
    </citation>
    <scope>NUCLEOTIDE SEQUENCE</scope>
</reference>
<evidence type="ECO:0000256" key="5">
    <source>
        <dbReference type="ARBA" id="ARBA00022741"/>
    </source>
</evidence>
<keyword evidence="8 9" id="KW-0472">Membrane</keyword>
<organism evidence="12">
    <name type="scientific">hydrothermal vent metagenome</name>
    <dbReference type="NCBI Taxonomy" id="652676"/>
    <lineage>
        <taxon>unclassified sequences</taxon>
        <taxon>metagenomes</taxon>
        <taxon>ecological metagenomes</taxon>
    </lineage>
</organism>
<dbReference type="PROSITE" id="PS50893">
    <property type="entry name" value="ABC_TRANSPORTER_2"/>
    <property type="match status" value="1"/>
</dbReference>
<feature type="transmembrane region" description="Helical" evidence="9">
    <location>
        <begin position="250"/>
        <end position="271"/>
    </location>
</feature>
<dbReference type="GO" id="GO:0015421">
    <property type="term" value="F:ABC-type oligopeptide transporter activity"/>
    <property type="evidence" value="ECO:0007669"/>
    <property type="project" value="TreeGrafter"/>
</dbReference>
<name>A0A3B1BBL0_9ZZZZ</name>
<sequence length="562" mass="61417">MTAPGTPPPDFRTLVTYVTPYRTTLLAACILMLGEVALSLASPWLAGQLTSTILNGKTTLWQDYETIMLLWVGLLALQAILRFGNNYLLSSTGARMLSQLSTRLYDHLQALPLSYHQQLRRGDTLSLLTRDTGILSQFVTGTLVSLLPLILTFCGALVMMLHINLQIGLLAALLTPLFVFAIKLLGRKIRPLSSQLSKEYAATLAQAEENLIMLPIIKAFTREPGESSSYQSQHQNLLQLTTHYLRLQSMLAPCIHFLAGSGIILLLWFSTQQLTKGLISPADIISLLLYGLLLTRPISNLASVYGQIQSAQGAGERLIEVFATAPEPGEENNPNLPPAKGGIQFNNIHFHHPGHKDILKGLQLTISPGETVAITGVNGAGKSTLAHLIMRFADPQRGEILIDGTDIRKVSLSSLRSQIGLVSQHVLLFNSSIMENIRYGNIYADEDAITAAAKAAHALEFITQLPNGFNTRIGDQGVQLSGGQKQRIALARALLKDPPILILDEATAMFDPEGEKCFVEQCHNLLHQRTVILITHRPASLALADRIVHLEDGRIVEPEALS</sequence>
<gene>
    <name evidence="12" type="ORF">MNBD_GAMMA26-68</name>
</gene>
<feature type="transmembrane region" description="Helical" evidence="9">
    <location>
        <begin position="138"/>
        <end position="161"/>
    </location>
</feature>
<keyword evidence="7 9" id="KW-1133">Transmembrane helix</keyword>
<dbReference type="Gene3D" id="1.20.1560.10">
    <property type="entry name" value="ABC transporter type 1, transmembrane domain"/>
    <property type="match status" value="1"/>
</dbReference>
<dbReference type="AlphaFoldDB" id="A0A3B1BBL0"/>
<dbReference type="InterPro" id="IPR003439">
    <property type="entry name" value="ABC_transporter-like_ATP-bd"/>
</dbReference>
<evidence type="ECO:0000256" key="3">
    <source>
        <dbReference type="ARBA" id="ARBA00022475"/>
    </source>
</evidence>
<dbReference type="SMART" id="SM00382">
    <property type="entry name" value="AAA"/>
    <property type="match status" value="1"/>
</dbReference>
<dbReference type="SUPFAM" id="SSF52540">
    <property type="entry name" value="P-loop containing nucleoside triphosphate hydrolases"/>
    <property type="match status" value="1"/>
</dbReference>
<feature type="transmembrane region" description="Helical" evidence="9">
    <location>
        <begin position="66"/>
        <end position="89"/>
    </location>
</feature>
<dbReference type="Gene3D" id="3.40.50.300">
    <property type="entry name" value="P-loop containing nucleotide triphosphate hydrolases"/>
    <property type="match status" value="1"/>
</dbReference>
<dbReference type="PROSITE" id="PS00211">
    <property type="entry name" value="ABC_TRANSPORTER_1"/>
    <property type="match status" value="1"/>
</dbReference>
<feature type="transmembrane region" description="Helical" evidence="9">
    <location>
        <begin position="25"/>
        <end position="46"/>
    </location>
</feature>
<evidence type="ECO:0000256" key="7">
    <source>
        <dbReference type="ARBA" id="ARBA00022989"/>
    </source>
</evidence>
<dbReference type="Pfam" id="PF00005">
    <property type="entry name" value="ABC_tran"/>
    <property type="match status" value="1"/>
</dbReference>
<dbReference type="PANTHER" id="PTHR43394">
    <property type="entry name" value="ATP-DEPENDENT PERMEASE MDL1, MITOCHONDRIAL"/>
    <property type="match status" value="1"/>
</dbReference>
<dbReference type="GO" id="GO:0005886">
    <property type="term" value="C:plasma membrane"/>
    <property type="evidence" value="ECO:0007669"/>
    <property type="project" value="UniProtKB-SubCell"/>
</dbReference>